<reference evidence="1 2" key="1">
    <citation type="submission" date="2018-04" db="EMBL/GenBank/DDBJ databases">
        <title>Draft genome sequence of Pseudomonas syringae pv. actinidiae biovar 3 strains isolated from kiwifruit in Kagawa prefecture.</title>
        <authorList>
            <person name="Tabuchi M."/>
            <person name="Saito M."/>
            <person name="Fujiwara S."/>
            <person name="Sasa N."/>
            <person name="Akimitsu K."/>
            <person name="Gomi K."/>
            <person name="Konishi-Sugita S."/>
            <person name="Hamano K."/>
            <person name="Kataoka I."/>
        </authorList>
    </citation>
    <scope>NUCLEOTIDE SEQUENCE [LARGE SCALE GENOMIC DNA]</scope>
    <source>
        <strain evidence="1 2">MAFF212211</strain>
    </source>
</reference>
<dbReference type="AlphaFoldDB" id="A0AAN4TQR1"/>
<sequence>MRLTVDRARHLTRVRLRPRHSPVQTRFAPLAAASHRALVTHLCARST</sequence>
<gene>
    <name evidence="1" type="ORF">KPSA3_07637</name>
</gene>
<dbReference type="EMBL" id="BGKA01000324">
    <property type="protein sequence ID" value="GBH21587.1"/>
    <property type="molecule type" value="Genomic_DNA"/>
</dbReference>
<comment type="caution">
    <text evidence="1">The sequence shown here is derived from an EMBL/GenBank/DDBJ whole genome shotgun (WGS) entry which is preliminary data.</text>
</comment>
<organism evidence="1 2">
    <name type="scientific">Pseudomonas syringae pv. actinidiae</name>
    <dbReference type="NCBI Taxonomy" id="103796"/>
    <lineage>
        <taxon>Bacteria</taxon>
        <taxon>Pseudomonadati</taxon>
        <taxon>Pseudomonadota</taxon>
        <taxon>Gammaproteobacteria</taxon>
        <taxon>Pseudomonadales</taxon>
        <taxon>Pseudomonadaceae</taxon>
        <taxon>Pseudomonas</taxon>
        <taxon>Pseudomonas syringae</taxon>
    </lineage>
</organism>
<evidence type="ECO:0000313" key="2">
    <source>
        <dbReference type="Proteomes" id="UP000248291"/>
    </source>
</evidence>
<protein>
    <submittedName>
        <fullName evidence="1">Uncharacterized protein</fullName>
    </submittedName>
</protein>
<accession>A0AAN4TQR1</accession>
<dbReference type="Proteomes" id="UP000248291">
    <property type="component" value="Unassembled WGS sequence"/>
</dbReference>
<evidence type="ECO:0000313" key="1">
    <source>
        <dbReference type="EMBL" id="GBH21587.1"/>
    </source>
</evidence>
<proteinExistence type="predicted"/>
<name>A0AAN4TQR1_PSESF</name>